<evidence type="ECO:0000313" key="2">
    <source>
        <dbReference type="Proteomes" id="UP000183994"/>
    </source>
</evidence>
<proteinExistence type="predicted"/>
<reference evidence="2" key="1">
    <citation type="submission" date="2016-11" db="EMBL/GenBank/DDBJ databases">
        <authorList>
            <person name="Varghese N."/>
            <person name="Submissions S."/>
        </authorList>
    </citation>
    <scope>NUCLEOTIDE SEQUENCE [LARGE SCALE GENOMIC DNA]</scope>
    <source>
        <strain evidence="2">DSM 16219</strain>
    </source>
</reference>
<organism evidence="1 2">
    <name type="scientific">Desulfatibacillum alkenivorans DSM 16219</name>
    <dbReference type="NCBI Taxonomy" id="1121393"/>
    <lineage>
        <taxon>Bacteria</taxon>
        <taxon>Pseudomonadati</taxon>
        <taxon>Thermodesulfobacteriota</taxon>
        <taxon>Desulfobacteria</taxon>
        <taxon>Desulfobacterales</taxon>
        <taxon>Desulfatibacillaceae</taxon>
        <taxon>Desulfatibacillum</taxon>
    </lineage>
</organism>
<accession>A0A1M6GJV6</accession>
<dbReference type="EMBL" id="FQZU01000004">
    <property type="protein sequence ID" value="SHJ10222.1"/>
    <property type="molecule type" value="Genomic_DNA"/>
</dbReference>
<evidence type="ECO:0000313" key="1">
    <source>
        <dbReference type="EMBL" id="SHJ10222.1"/>
    </source>
</evidence>
<keyword evidence="2" id="KW-1185">Reference proteome</keyword>
<dbReference type="Proteomes" id="UP000183994">
    <property type="component" value="Unassembled WGS sequence"/>
</dbReference>
<dbReference type="AlphaFoldDB" id="A0A1M6GJV6"/>
<name>A0A1M6GJV6_9BACT</name>
<protein>
    <submittedName>
        <fullName evidence="1">Uncharacterized protein</fullName>
    </submittedName>
</protein>
<sequence>MCGNKAKRVDDRIVSISQPHVQGQGREGHGVWAKLSLSLFFRAGMEGDGLIGTRRGGYGTEKPICLPSQELYSRLAFLEFYFFQETLGRACETQHISP</sequence>
<gene>
    <name evidence="1" type="ORF">SAMN02745216_01032</name>
</gene>